<organism evidence="7 8">
    <name type="scientific">Solirubrobacter ginsenosidimutans</name>
    <dbReference type="NCBI Taxonomy" id="490573"/>
    <lineage>
        <taxon>Bacteria</taxon>
        <taxon>Bacillati</taxon>
        <taxon>Actinomycetota</taxon>
        <taxon>Thermoleophilia</taxon>
        <taxon>Solirubrobacterales</taxon>
        <taxon>Solirubrobacteraceae</taxon>
        <taxon>Solirubrobacter</taxon>
    </lineage>
</organism>
<comment type="subcellular location">
    <subcellularLocation>
        <location evidence="1">Cell membrane</location>
        <topology evidence="1">Multi-pass membrane protein</topology>
    </subcellularLocation>
</comment>
<feature type="transmembrane region" description="Helical" evidence="6">
    <location>
        <begin position="47"/>
        <end position="69"/>
    </location>
</feature>
<keyword evidence="5 6" id="KW-0472">Membrane</keyword>
<dbReference type="PANTHER" id="PTHR38601">
    <property type="entry name" value="HYDROGENASE-4 COMPONENT E"/>
    <property type="match status" value="1"/>
</dbReference>
<evidence type="ECO:0000256" key="1">
    <source>
        <dbReference type="ARBA" id="ARBA00004651"/>
    </source>
</evidence>
<feature type="transmembrane region" description="Helical" evidence="6">
    <location>
        <begin position="160"/>
        <end position="180"/>
    </location>
</feature>
<accession>A0A9X3S2P3</accession>
<evidence type="ECO:0000313" key="7">
    <source>
        <dbReference type="EMBL" id="MDA0163739.1"/>
    </source>
</evidence>
<keyword evidence="4 6" id="KW-1133">Transmembrane helix</keyword>
<feature type="transmembrane region" description="Helical" evidence="6">
    <location>
        <begin position="137"/>
        <end position="154"/>
    </location>
</feature>
<evidence type="ECO:0000256" key="6">
    <source>
        <dbReference type="SAM" id="Phobius"/>
    </source>
</evidence>
<evidence type="ECO:0000256" key="3">
    <source>
        <dbReference type="ARBA" id="ARBA00022692"/>
    </source>
</evidence>
<keyword evidence="8" id="KW-1185">Reference proteome</keyword>
<reference evidence="7" key="1">
    <citation type="submission" date="2022-10" db="EMBL/GenBank/DDBJ databases">
        <title>The WGS of Solirubrobacter ginsenosidimutans DSM 21036.</title>
        <authorList>
            <person name="Jiang Z."/>
        </authorList>
    </citation>
    <scope>NUCLEOTIDE SEQUENCE</scope>
    <source>
        <strain evidence="7">DSM 21036</strain>
    </source>
</reference>
<feature type="transmembrane region" description="Helical" evidence="6">
    <location>
        <begin position="81"/>
        <end position="102"/>
    </location>
</feature>
<evidence type="ECO:0000313" key="8">
    <source>
        <dbReference type="Proteomes" id="UP001149140"/>
    </source>
</evidence>
<evidence type="ECO:0008006" key="9">
    <source>
        <dbReference type="Google" id="ProtNLM"/>
    </source>
</evidence>
<dbReference type="GO" id="GO:0005886">
    <property type="term" value="C:plasma membrane"/>
    <property type="evidence" value="ECO:0007669"/>
    <property type="project" value="UniProtKB-SubCell"/>
</dbReference>
<feature type="transmembrane region" description="Helical" evidence="6">
    <location>
        <begin position="114"/>
        <end position="130"/>
    </location>
</feature>
<dbReference type="AlphaFoldDB" id="A0A9X3S2P3"/>
<comment type="caution">
    <text evidence="7">The sequence shown here is derived from an EMBL/GenBank/DDBJ whole genome shotgun (WGS) entry which is preliminary data.</text>
</comment>
<name>A0A9X3S2P3_9ACTN</name>
<evidence type="ECO:0000256" key="4">
    <source>
        <dbReference type="ARBA" id="ARBA00022989"/>
    </source>
</evidence>
<dbReference type="InterPro" id="IPR038730">
    <property type="entry name" value="HyfE-like"/>
</dbReference>
<protein>
    <recommendedName>
        <fullName evidence="9">Hydrogenase</fullName>
    </recommendedName>
</protein>
<evidence type="ECO:0000256" key="2">
    <source>
        <dbReference type="ARBA" id="ARBA00022475"/>
    </source>
</evidence>
<proteinExistence type="predicted"/>
<keyword evidence="3 6" id="KW-0812">Transmembrane</keyword>
<keyword evidence="2" id="KW-1003">Cell membrane</keyword>
<dbReference type="EMBL" id="JAPDOD010000027">
    <property type="protein sequence ID" value="MDA0163739.1"/>
    <property type="molecule type" value="Genomic_DNA"/>
</dbReference>
<sequence length="201" mass="20619">MSVLVLVFALGVIVVRRRSLAIVLVAAQSLTLGLIALDLAADRSSEFLVASLVLLAKAVALPVLLLLVVRHTREPRLVAAAAGPLVRLAGAAAVALLAVLLVPPLGLGGAQAEQLSVAVVVVGVSIVIARRPALFQLLGLIVAENGLSLLAISVPGGLPYVVELGALLDLGLVVAVAAAFTRRIHEELGTGDTERLRGLRD</sequence>
<dbReference type="PANTHER" id="PTHR38601:SF1">
    <property type="entry name" value="HYDROGENASE-4 COMPONENT E"/>
    <property type="match status" value="1"/>
</dbReference>
<dbReference type="Proteomes" id="UP001149140">
    <property type="component" value="Unassembled WGS sequence"/>
</dbReference>
<gene>
    <name evidence="7" type="ORF">OM076_25945</name>
</gene>
<evidence type="ECO:0000256" key="5">
    <source>
        <dbReference type="ARBA" id="ARBA00023136"/>
    </source>
</evidence>
<dbReference type="RefSeq" id="WP_270042986.1">
    <property type="nucleotide sequence ID" value="NZ_JAPDOD010000027.1"/>
</dbReference>